<dbReference type="InterPro" id="IPR004872">
    <property type="entry name" value="Lipoprotein_NlpA"/>
</dbReference>
<feature type="chain" id="PRO_5045382206" description="Lipoprotein" evidence="7">
    <location>
        <begin position="22"/>
        <end position="277"/>
    </location>
</feature>
<evidence type="ECO:0000256" key="7">
    <source>
        <dbReference type="SAM" id="SignalP"/>
    </source>
</evidence>
<dbReference type="SUPFAM" id="SSF53850">
    <property type="entry name" value="Periplasmic binding protein-like II"/>
    <property type="match status" value="1"/>
</dbReference>
<dbReference type="PANTHER" id="PTHR30429">
    <property type="entry name" value="D-METHIONINE-BINDING LIPOPROTEIN METQ"/>
    <property type="match status" value="1"/>
</dbReference>
<sequence length="277" mass="30286">MKTSKRILGILGIAATTVLLAACGNNSSKSKTTTITVGASAIPHAQILKHVQPQLKKEGVNLKIKVFQDYVMPNKALASKELDANYFQHIPFLNTWNKANHGTLVSAGGVHLEPISAYSKKVKNLKDVKDGSTILASSNTPDYGRILTILQDAGLIKVKKGIDITTANFSDITSNPRHLKFKHSYEPKLMPSIYKNGEGDVDFINANYAVQSGLNPLKQAIATEKSSSPYVNIVAVRKGDQKKPAIKKLMKALQSKSTQKWIYNHYKGAVLPAKSYK</sequence>
<dbReference type="PROSITE" id="PS51257">
    <property type="entry name" value="PROKAR_LIPOPROTEIN"/>
    <property type="match status" value="1"/>
</dbReference>
<evidence type="ECO:0000256" key="4">
    <source>
        <dbReference type="ARBA" id="ARBA00023139"/>
    </source>
</evidence>
<comment type="caution">
    <text evidence="8">The sequence shown here is derived from an EMBL/GenBank/DDBJ whole genome shotgun (WGS) entry which is preliminary data.</text>
</comment>
<gene>
    <name evidence="8" type="ORF">HC026_05775</name>
</gene>
<dbReference type="RefSeq" id="WP_168925043.1">
    <property type="nucleotide sequence ID" value="NZ_JAAXLJ010000007.1"/>
</dbReference>
<comment type="subcellular location">
    <subcellularLocation>
        <location evidence="1">Membrane</location>
        <topology evidence="1">Lipid-anchor</topology>
    </subcellularLocation>
</comment>
<keyword evidence="5 6" id="KW-0449">Lipoprotein</keyword>
<proteinExistence type="inferred from homology"/>
<evidence type="ECO:0000256" key="2">
    <source>
        <dbReference type="ARBA" id="ARBA00022729"/>
    </source>
</evidence>
<dbReference type="Gene3D" id="3.40.190.10">
    <property type="entry name" value="Periplasmic binding protein-like II"/>
    <property type="match status" value="2"/>
</dbReference>
<evidence type="ECO:0000256" key="5">
    <source>
        <dbReference type="ARBA" id="ARBA00023288"/>
    </source>
</evidence>
<evidence type="ECO:0000313" key="8">
    <source>
        <dbReference type="EMBL" id="NLR18431.1"/>
    </source>
</evidence>
<keyword evidence="4" id="KW-0564">Palmitate</keyword>
<dbReference type="Pfam" id="PF03180">
    <property type="entry name" value="Lipoprotein_9"/>
    <property type="match status" value="1"/>
</dbReference>
<evidence type="ECO:0000313" key="9">
    <source>
        <dbReference type="Proteomes" id="UP000763447"/>
    </source>
</evidence>
<name>A0ABX1KWW7_9LACO</name>
<feature type="signal peptide" evidence="7">
    <location>
        <begin position="1"/>
        <end position="21"/>
    </location>
</feature>
<dbReference type="PIRSF" id="PIRSF002854">
    <property type="entry name" value="MetQ"/>
    <property type="match status" value="1"/>
</dbReference>
<evidence type="ECO:0000256" key="6">
    <source>
        <dbReference type="PIRNR" id="PIRNR002854"/>
    </source>
</evidence>
<comment type="similarity">
    <text evidence="6">Belongs to the nlpA lipoprotein family.</text>
</comment>
<dbReference type="Proteomes" id="UP000763447">
    <property type="component" value="Unassembled WGS sequence"/>
</dbReference>
<dbReference type="EMBL" id="JAAXLJ010000007">
    <property type="protein sequence ID" value="NLR18431.1"/>
    <property type="molecule type" value="Genomic_DNA"/>
</dbReference>
<reference evidence="8 9" key="1">
    <citation type="submission" date="2020-04" db="EMBL/GenBank/DDBJ databases">
        <title>A novel species of genus Lactobacillus that was isolated from fermented food Zha-chili.</title>
        <authorList>
            <person name="Zhang Z."/>
        </authorList>
    </citation>
    <scope>NUCLEOTIDE SEQUENCE [LARGE SCALE GENOMIC DNA]</scope>
    <source>
        <strain evidence="9">HBUAS51383</strain>
    </source>
</reference>
<accession>A0ABX1KWW7</accession>
<protein>
    <recommendedName>
        <fullName evidence="6">Lipoprotein</fullName>
    </recommendedName>
</protein>
<keyword evidence="3" id="KW-0472">Membrane</keyword>
<organism evidence="8 9">
    <name type="scientific">Secundilactobacillus angelensis</name>
    <dbReference type="NCBI Taxonomy" id="2722706"/>
    <lineage>
        <taxon>Bacteria</taxon>
        <taxon>Bacillati</taxon>
        <taxon>Bacillota</taxon>
        <taxon>Bacilli</taxon>
        <taxon>Lactobacillales</taxon>
        <taxon>Lactobacillaceae</taxon>
        <taxon>Secundilactobacillus</taxon>
    </lineage>
</organism>
<evidence type="ECO:0000256" key="3">
    <source>
        <dbReference type="ARBA" id="ARBA00023136"/>
    </source>
</evidence>
<dbReference type="PANTHER" id="PTHR30429:SF0">
    <property type="entry name" value="METHIONINE-BINDING LIPOPROTEIN METQ"/>
    <property type="match status" value="1"/>
</dbReference>
<keyword evidence="9" id="KW-1185">Reference proteome</keyword>
<keyword evidence="2 7" id="KW-0732">Signal</keyword>
<evidence type="ECO:0000256" key="1">
    <source>
        <dbReference type="ARBA" id="ARBA00004635"/>
    </source>
</evidence>